<sequence>MSGFDDDEEEYRGEVALTPLGADGEPVAEPVAARCHVAGHFSPLTGDYRWSGRLSASPGVTAAYEDGVRTVLIRTPGGDEGVATLAGPDLWGGHPVSGVGTPPYPVPRIDLGDLLD</sequence>
<dbReference type="STRING" id="758803.SAMN05421803_10210"/>
<evidence type="ECO:0000313" key="3">
    <source>
        <dbReference type="EMBL" id="SHI76482.1"/>
    </source>
</evidence>
<evidence type="ECO:0000313" key="4">
    <source>
        <dbReference type="Proteomes" id="UP000184452"/>
    </source>
</evidence>
<dbReference type="Proteomes" id="UP000184452">
    <property type="component" value="Unassembled WGS sequence"/>
</dbReference>
<accession>A0A1M6DTF4</accession>
<dbReference type="EMBL" id="FQZK01000002">
    <property type="protein sequence ID" value="SHI76482.1"/>
    <property type="molecule type" value="Genomic_DNA"/>
</dbReference>
<organism evidence="3 4">
    <name type="scientific">Nocardiopsis flavescens</name>
    <dbReference type="NCBI Taxonomy" id="758803"/>
    <lineage>
        <taxon>Bacteria</taxon>
        <taxon>Bacillati</taxon>
        <taxon>Actinomycetota</taxon>
        <taxon>Actinomycetes</taxon>
        <taxon>Streptosporangiales</taxon>
        <taxon>Nocardiopsidaceae</taxon>
        <taxon>Nocardiopsis</taxon>
    </lineage>
</organism>
<reference evidence="3 4" key="1">
    <citation type="submission" date="2016-11" db="EMBL/GenBank/DDBJ databases">
        <authorList>
            <person name="Jaros S."/>
            <person name="Januszkiewicz K."/>
            <person name="Wedrychowicz H."/>
        </authorList>
    </citation>
    <scope>NUCLEOTIDE SEQUENCE [LARGE SCALE GENOMIC DNA]</scope>
    <source>
        <strain evidence="3 4">CGMCC 4.5723</strain>
    </source>
</reference>
<dbReference type="RefSeq" id="WP_073375507.1">
    <property type="nucleotide sequence ID" value="NZ_FQZK01000002.1"/>
</dbReference>
<dbReference type="InterPro" id="IPR032371">
    <property type="entry name" value="DUF4873"/>
</dbReference>
<dbReference type="AlphaFoldDB" id="A0A1M6DTF4"/>
<feature type="domain" description="DUF4873" evidence="2">
    <location>
        <begin position="9"/>
        <end position="106"/>
    </location>
</feature>
<dbReference type="Pfam" id="PF16170">
    <property type="entry name" value="DUF4873"/>
    <property type="match status" value="1"/>
</dbReference>
<proteinExistence type="predicted"/>
<dbReference type="OrthoDB" id="3683556at2"/>
<name>A0A1M6DTF4_9ACTN</name>
<protein>
    <recommendedName>
        <fullName evidence="2">DUF4873 domain-containing protein</fullName>
    </recommendedName>
</protein>
<evidence type="ECO:0000259" key="2">
    <source>
        <dbReference type="Pfam" id="PF16170"/>
    </source>
</evidence>
<keyword evidence="4" id="KW-1185">Reference proteome</keyword>
<feature type="compositionally biased region" description="Acidic residues" evidence="1">
    <location>
        <begin position="1"/>
        <end position="11"/>
    </location>
</feature>
<feature type="region of interest" description="Disordered" evidence="1">
    <location>
        <begin position="1"/>
        <end position="23"/>
    </location>
</feature>
<gene>
    <name evidence="3" type="ORF">SAMN05421803_10210</name>
</gene>
<evidence type="ECO:0000256" key="1">
    <source>
        <dbReference type="SAM" id="MobiDB-lite"/>
    </source>
</evidence>